<sequence>MSEVVLAYDRPSRLDGGVLGLGRAGGAGPLPFFDGWAARPGLVAALLLAVAAVARSRYFQPSAARLLDPILTSGDGRLRLESFSSCCGVYARADLLPEALTGARAEPGTTNVDLNQDVRDALSRLGDRDELRLSVGDDGLSVVTRATTAFERKVALPTRWIKGLGEAALAQAGMEVAATAGAAAARRLLTGLPPAGPASAAPWALVPQGRELRFRQVAAAGAPLVGGPFRLREMRPLARHALGLTVWTRPERGPRSTAFQLDLPGARLWLVLSPDVTRGFSGEGQALGALADPGVVAGAEALHPSLAWTARIDENALAASAGVAAERLRLMLAVLGGQGLVGHDLVEQAWFRRDLPFVAGRVAALQPRVRRAASIDASDVTVNPVEGGHEVFVRGRGFSHRVTLIGADARCTCLWFSRHGDARGPCRHVLAAKACVAPGPASASP</sequence>
<gene>
    <name evidence="3" type="ORF">CLV67_13828</name>
</gene>
<feature type="domain" description="SWIM-type" evidence="2">
    <location>
        <begin position="400"/>
        <end position="437"/>
    </location>
</feature>
<name>A0A2T0JMS2_9ACTN</name>
<accession>A0A2T0JMS2</accession>
<protein>
    <submittedName>
        <fullName evidence="3">SWIM zinc finger protein</fullName>
    </submittedName>
</protein>
<evidence type="ECO:0000313" key="3">
    <source>
        <dbReference type="EMBL" id="PRX08896.1"/>
    </source>
</evidence>
<dbReference type="GO" id="GO:0008270">
    <property type="term" value="F:zinc ion binding"/>
    <property type="evidence" value="ECO:0007669"/>
    <property type="project" value="UniProtKB-KW"/>
</dbReference>
<dbReference type="Proteomes" id="UP000239415">
    <property type="component" value="Unassembled WGS sequence"/>
</dbReference>
<dbReference type="EMBL" id="PVMZ01000038">
    <property type="protein sequence ID" value="PRX08896.1"/>
    <property type="molecule type" value="Genomic_DNA"/>
</dbReference>
<dbReference type="AlphaFoldDB" id="A0A2T0JMS2"/>
<keyword evidence="1" id="KW-0862">Zinc</keyword>
<reference evidence="3 4" key="1">
    <citation type="submission" date="2018-03" db="EMBL/GenBank/DDBJ databases">
        <title>Genomic Encyclopedia of Archaeal and Bacterial Type Strains, Phase II (KMG-II): from individual species to whole genera.</title>
        <authorList>
            <person name="Goeker M."/>
        </authorList>
    </citation>
    <scope>NUCLEOTIDE SEQUENCE [LARGE SCALE GENOMIC DNA]</scope>
    <source>
        <strain evidence="3 4">DSM 43146</strain>
    </source>
</reference>
<keyword evidence="1" id="KW-0479">Metal-binding</keyword>
<dbReference type="PROSITE" id="PS50966">
    <property type="entry name" value="ZF_SWIM"/>
    <property type="match status" value="1"/>
</dbReference>
<dbReference type="RefSeq" id="WP_106330705.1">
    <property type="nucleotide sequence ID" value="NZ_BOMO01000176.1"/>
</dbReference>
<keyword evidence="4" id="KW-1185">Reference proteome</keyword>
<evidence type="ECO:0000256" key="1">
    <source>
        <dbReference type="PROSITE-ProRule" id="PRU00325"/>
    </source>
</evidence>
<dbReference type="Pfam" id="PF04434">
    <property type="entry name" value="SWIM"/>
    <property type="match status" value="1"/>
</dbReference>
<keyword evidence="1" id="KW-0863">Zinc-finger</keyword>
<evidence type="ECO:0000259" key="2">
    <source>
        <dbReference type="PROSITE" id="PS50966"/>
    </source>
</evidence>
<dbReference type="InterPro" id="IPR007527">
    <property type="entry name" value="Znf_SWIM"/>
</dbReference>
<organism evidence="3 4">
    <name type="scientific">Actinoplanes italicus</name>
    <dbReference type="NCBI Taxonomy" id="113567"/>
    <lineage>
        <taxon>Bacteria</taxon>
        <taxon>Bacillati</taxon>
        <taxon>Actinomycetota</taxon>
        <taxon>Actinomycetes</taxon>
        <taxon>Micromonosporales</taxon>
        <taxon>Micromonosporaceae</taxon>
        <taxon>Actinoplanes</taxon>
    </lineage>
</organism>
<dbReference type="OrthoDB" id="7821105at2"/>
<proteinExistence type="predicted"/>
<comment type="caution">
    <text evidence="3">The sequence shown here is derived from an EMBL/GenBank/DDBJ whole genome shotgun (WGS) entry which is preliminary data.</text>
</comment>
<evidence type="ECO:0000313" key="4">
    <source>
        <dbReference type="Proteomes" id="UP000239415"/>
    </source>
</evidence>